<dbReference type="GO" id="GO:0035870">
    <property type="term" value="F:dITP diphosphatase activity"/>
    <property type="evidence" value="ECO:0007669"/>
    <property type="project" value="UniProtKB-UniRule"/>
</dbReference>
<dbReference type="AlphaFoldDB" id="A0A521APF7"/>
<dbReference type="EC" id="3.6.1.66" evidence="10"/>
<dbReference type="OrthoDB" id="9807456at2"/>
<dbReference type="GO" id="GO:0036222">
    <property type="term" value="F:XTP diphosphatase activity"/>
    <property type="evidence" value="ECO:0007669"/>
    <property type="project" value="UniProtKB-UniRule"/>
</dbReference>
<dbReference type="EMBL" id="FXTI01000001">
    <property type="protein sequence ID" value="SMO36651.1"/>
    <property type="molecule type" value="Genomic_DNA"/>
</dbReference>
<feature type="active site" description="Proton acceptor" evidence="10">
    <location>
        <position position="80"/>
    </location>
</feature>
<dbReference type="GO" id="GO:0005829">
    <property type="term" value="C:cytosol"/>
    <property type="evidence" value="ECO:0007669"/>
    <property type="project" value="TreeGrafter"/>
</dbReference>
<keyword evidence="13" id="KW-1185">Reference proteome</keyword>
<feature type="binding site" evidence="10">
    <location>
        <position position="80"/>
    </location>
    <ligand>
        <name>Mg(2+)</name>
        <dbReference type="ChEBI" id="CHEBI:18420"/>
    </ligand>
</feature>
<comment type="subunit">
    <text evidence="2 10">Homodimer.</text>
</comment>
<dbReference type="GO" id="GO:0009117">
    <property type="term" value="P:nucleotide metabolic process"/>
    <property type="evidence" value="ECO:0007669"/>
    <property type="project" value="UniProtKB-KW"/>
</dbReference>
<dbReference type="GO" id="GO:0036220">
    <property type="term" value="F:ITP diphosphatase activity"/>
    <property type="evidence" value="ECO:0007669"/>
    <property type="project" value="UniProtKB-UniRule"/>
</dbReference>
<comment type="catalytic activity">
    <reaction evidence="8 10">
        <text>dITP + H2O = dIMP + diphosphate + H(+)</text>
        <dbReference type="Rhea" id="RHEA:28342"/>
        <dbReference type="ChEBI" id="CHEBI:15377"/>
        <dbReference type="ChEBI" id="CHEBI:15378"/>
        <dbReference type="ChEBI" id="CHEBI:33019"/>
        <dbReference type="ChEBI" id="CHEBI:61194"/>
        <dbReference type="ChEBI" id="CHEBI:61382"/>
        <dbReference type="EC" id="3.6.1.66"/>
    </reaction>
</comment>
<evidence type="ECO:0000313" key="13">
    <source>
        <dbReference type="Proteomes" id="UP000315636"/>
    </source>
</evidence>
<dbReference type="GO" id="GO:0017111">
    <property type="term" value="F:ribonucleoside triphosphate phosphatase activity"/>
    <property type="evidence" value="ECO:0007669"/>
    <property type="project" value="InterPro"/>
</dbReference>
<dbReference type="PANTHER" id="PTHR11067">
    <property type="entry name" value="INOSINE TRIPHOSPHATE PYROPHOSPHATASE/HAM1 PROTEIN"/>
    <property type="match status" value="1"/>
</dbReference>
<feature type="binding site" evidence="10">
    <location>
        <position position="186"/>
    </location>
    <ligand>
        <name>substrate</name>
    </ligand>
</feature>
<evidence type="ECO:0000256" key="6">
    <source>
        <dbReference type="ARBA" id="ARBA00022842"/>
    </source>
</evidence>
<accession>A0A521APF7</accession>
<dbReference type="InterPro" id="IPR029001">
    <property type="entry name" value="ITPase-like_fam"/>
</dbReference>
<comment type="similarity">
    <text evidence="1 10 11">Belongs to the HAM1 NTPase family.</text>
</comment>
<comment type="function">
    <text evidence="10">Pyrophosphatase that catalyzes the hydrolysis of nucleoside triphosphates to their monophosphate derivatives, with a high preference for the non-canonical purine nucleotides XTP (xanthosine triphosphate), dITP (deoxyinosine triphosphate) and ITP. Seems to function as a house-cleaning enzyme that removes non-canonical purine nucleotides from the nucleotide pool, thus preventing their incorporation into DNA/RNA and avoiding chromosomal lesions.</text>
</comment>
<dbReference type="FunFam" id="3.90.950.10:FF:000001">
    <property type="entry name" value="dITP/XTP pyrophosphatase"/>
    <property type="match status" value="1"/>
</dbReference>
<organism evidence="12 13">
    <name type="scientific">Melghirimyces algeriensis</name>
    <dbReference type="NCBI Taxonomy" id="910412"/>
    <lineage>
        <taxon>Bacteria</taxon>
        <taxon>Bacillati</taxon>
        <taxon>Bacillota</taxon>
        <taxon>Bacilli</taxon>
        <taxon>Bacillales</taxon>
        <taxon>Thermoactinomycetaceae</taxon>
        <taxon>Melghirimyces</taxon>
    </lineage>
</organism>
<dbReference type="HAMAP" id="MF_01405">
    <property type="entry name" value="Non_canon_purine_NTPase"/>
    <property type="match status" value="1"/>
</dbReference>
<dbReference type="GO" id="GO:0046872">
    <property type="term" value="F:metal ion binding"/>
    <property type="evidence" value="ECO:0007669"/>
    <property type="project" value="UniProtKB-KW"/>
</dbReference>
<evidence type="ECO:0000256" key="11">
    <source>
        <dbReference type="RuleBase" id="RU003781"/>
    </source>
</evidence>
<keyword evidence="3 10" id="KW-0479">Metal-binding</keyword>
<dbReference type="GO" id="GO:0000166">
    <property type="term" value="F:nucleotide binding"/>
    <property type="evidence" value="ECO:0007669"/>
    <property type="project" value="UniProtKB-KW"/>
</dbReference>
<dbReference type="Gene3D" id="3.90.950.10">
    <property type="match status" value="1"/>
</dbReference>
<feature type="binding site" evidence="10">
    <location>
        <position position="81"/>
    </location>
    <ligand>
        <name>substrate</name>
    </ligand>
</feature>
<feature type="binding site" evidence="10">
    <location>
        <begin position="163"/>
        <end position="166"/>
    </location>
    <ligand>
        <name>substrate</name>
    </ligand>
</feature>
<dbReference type="Pfam" id="PF01725">
    <property type="entry name" value="Ham1p_like"/>
    <property type="match status" value="1"/>
</dbReference>
<evidence type="ECO:0000256" key="5">
    <source>
        <dbReference type="ARBA" id="ARBA00022801"/>
    </source>
</evidence>
<evidence type="ECO:0000256" key="9">
    <source>
        <dbReference type="ARBA" id="ARBA00052017"/>
    </source>
</evidence>
<evidence type="ECO:0000256" key="3">
    <source>
        <dbReference type="ARBA" id="ARBA00022723"/>
    </source>
</evidence>
<keyword evidence="5 10" id="KW-0378">Hydrolase</keyword>
<evidence type="ECO:0000256" key="1">
    <source>
        <dbReference type="ARBA" id="ARBA00008023"/>
    </source>
</evidence>
<feature type="binding site" evidence="10">
    <location>
        <begin position="17"/>
        <end position="22"/>
    </location>
    <ligand>
        <name>substrate</name>
    </ligand>
</feature>
<proteinExistence type="inferred from homology"/>
<evidence type="ECO:0000256" key="2">
    <source>
        <dbReference type="ARBA" id="ARBA00011738"/>
    </source>
</evidence>
<comment type="cofactor">
    <cofactor evidence="10">
        <name>Mg(2+)</name>
        <dbReference type="ChEBI" id="CHEBI:18420"/>
    </cofactor>
    <text evidence="10">Binds 1 Mg(2+) ion per subunit.</text>
</comment>
<evidence type="ECO:0000256" key="10">
    <source>
        <dbReference type="HAMAP-Rule" id="MF_01405"/>
    </source>
</evidence>
<dbReference type="NCBIfam" id="TIGR00042">
    <property type="entry name" value="RdgB/HAM1 family non-canonical purine NTP pyrophosphatase"/>
    <property type="match status" value="1"/>
</dbReference>
<evidence type="ECO:0000313" key="12">
    <source>
        <dbReference type="EMBL" id="SMO36651.1"/>
    </source>
</evidence>
<dbReference type="NCBIfam" id="NF011397">
    <property type="entry name" value="PRK14822.1"/>
    <property type="match status" value="1"/>
</dbReference>
<comment type="caution">
    <text evidence="10">Lacks conserved residue(s) required for the propagation of feature annotation.</text>
</comment>
<dbReference type="SUPFAM" id="SSF52972">
    <property type="entry name" value="ITPase-like"/>
    <property type="match status" value="1"/>
</dbReference>
<dbReference type="GO" id="GO:0009146">
    <property type="term" value="P:purine nucleoside triphosphate catabolic process"/>
    <property type="evidence" value="ECO:0007669"/>
    <property type="project" value="UniProtKB-UniRule"/>
</dbReference>
<evidence type="ECO:0000256" key="8">
    <source>
        <dbReference type="ARBA" id="ARBA00051875"/>
    </source>
</evidence>
<comment type="catalytic activity">
    <reaction evidence="9 10">
        <text>XTP + H2O = XMP + diphosphate + H(+)</text>
        <dbReference type="Rhea" id="RHEA:28610"/>
        <dbReference type="ChEBI" id="CHEBI:15377"/>
        <dbReference type="ChEBI" id="CHEBI:15378"/>
        <dbReference type="ChEBI" id="CHEBI:33019"/>
        <dbReference type="ChEBI" id="CHEBI:57464"/>
        <dbReference type="ChEBI" id="CHEBI:61314"/>
        <dbReference type="EC" id="3.6.1.66"/>
    </reaction>
</comment>
<comment type="catalytic activity">
    <reaction evidence="10">
        <text>ITP + H2O = IMP + diphosphate + H(+)</text>
        <dbReference type="Rhea" id="RHEA:29399"/>
        <dbReference type="ChEBI" id="CHEBI:15377"/>
        <dbReference type="ChEBI" id="CHEBI:15378"/>
        <dbReference type="ChEBI" id="CHEBI:33019"/>
        <dbReference type="ChEBI" id="CHEBI:58053"/>
        <dbReference type="ChEBI" id="CHEBI:61402"/>
        <dbReference type="EC" id="3.6.1.66"/>
    </reaction>
</comment>
<evidence type="ECO:0000256" key="4">
    <source>
        <dbReference type="ARBA" id="ARBA00022741"/>
    </source>
</evidence>
<dbReference type="Proteomes" id="UP000315636">
    <property type="component" value="Unassembled WGS sequence"/>
</dbReference>
<evidence type="ECO:0000256" key="7">
    <source>
        <dbReference type="ARBA" id="ARBA00023080"/>
    </source>
</evidence>
<sequence length="217" mass="24228">MTTTKAEWNRNEWVFATQNKHKVSELNSIFREQLGIKVVGLHSFKGLPEIIEDQDTFEGNARKKAETISQVLGRPVFADDSGLSVDFLNGAPGVYSARYAGLGATDEQNVEKLLYELKGVSQDKRGASFVCVLALSVPGEKTFIVRGECPGRIAFHPQGEYGFGYDPVFFLPDRGCTMAELPPHVKNQISHRAHATERLIHLLNEKFDFDQKSLSKE</sequence>
<keyword evidence="4 10" id="KW-0547">Nucleotide-binding</keyword>
<dbReference type="InterPro" id="IPR002637">
    <property type="entry name" value="RdgB/HAM1"/>
</dbReference>
<name>A0A521APF7_9BACL</name>
<keyword evidence="6 10" id="KW-0460">Magnesium</keyword>
<dbReference type="RefSeq" id="WP_142503964.1">
    <property type="nucleotide sequence ID" value="NZ_FXTI01000001.1"/>
</dbReference>
<dbReference type="InterPro" id="IPR020922">
    <property type="entry name" value="dITP/XTP_pyrophosphatase"/>
</dbReference>
<dbReference type="PANTHER" id="PTHR11067:SF9">
    <property type="entry name" value="INOSINE TRIPHOSPHATE PYROPHOSPHATASE"/>
    <property type="match status" value="1"/>
</dbReference>
<keyword evidence="7 10" id="KW-0546">Nucleotide metabolism</keyword>
<dbReference type="CDD" id="cd00515">
    <property type="entry name" value="HAM1"/>
    <property type="match status" value="1"/>
</dbReference>
<gene>
    <name evidence="12" type="ORF">SAMN06264849_101266</name>
</gene>
<protein>
    <recommendedName>
        <fullName evidence="10">dITP/XTP pyrophosphatase</fullName>
        <ecNumber evidence="10">3.6.1.66</ecNumber>
    </recommendedName>
    <alternativeName>
        <fullName evidence="10">Non-canonical purine NTP pyrophosphatase</fullName>
    </alternativeName>
    <alternativeName>
        <fullName evidence="10">Non-standard purine NTP pyrophosphatase</fullName>
    </alternativeName>
    <alternativeName>
        <fullName evidence="10">Nucleoside-triphosphate diphosphatase</fullName>
    </alternativeName>
    <alternativeName>
        <fullName evidence="10">Nucleoside-triphosphate pyrophosphatase</fullName>
        <shortName evidence="10">NTPase</shortName>
    </alternativeName>
</protein>
<feature type="binding site" evidence="10">
    <location>
        <begin position="191"/>
        <end position="192"/>
    </location>
    <ligand>
        <name>substrate</name>
    </ligand>
</feature>
<reference evidence="12 13" key="1">
    <citation type="submission" date="2017-05" db="EMBL/GenBank/DDBJ databases">
        <authorList>
            <person name="Varghese N."/>
            <person name="Submissions S."/>
        </authorList>
    </citation>
    <scope>NUCLEOTIDE SEQUENCE [LARGE SCALE GENOMIC DNA]</scope>
    <source>
        <strain evidence="12 13">DSM 45474</strain>
    </source>
</reference>